<comment type="pathway">
    <text evidence="4 17">Amino-acid biosynthesis; L-valine biosynthesis; L-valine from pyruvate: step 4/4.</text>
</comment>
<comment type="catalytic activity">
    <reaction evidence="13 17">
        <text>L-isoleucine + 2-oxoglutarate = (S)-3-methyl-2-oxopentanoate + L-glutamate</text>
        <dbReference type="Rhea" id="RHEA:24801"/>
        <dbReference type="ChEBI" id="CHEBI:16810"/>
        <dbReference type="ChEBI" id="CHEBI:29985"/>
        <dbReference type="ChEBI" id="CHEBI:35146"/>
        <dbReference type="ChEBI" id="CHEBI:58045"/>
        <dbReference type="EC" id="2.6.1.42"/>
    </reaction>
</comment>
<evidence type="ECO:0000256" key="11">
    <source>
        <dbReference type="ARBA" id="ARBA00023304"/>
    </source>
</evidence>
<dbReference type="KEGG" id="gak:X907_0310"/>
<sequence>MSIQEVEHIWHNGQLIRWQDAKVHVLTHALHYGTSLFEGIRVYDTPDGPKGFRVHDHMQRLVDSAKIYGIELDYDAEALTKACLDTVAANNLRSAYIRPVAFLGYGSIGVAPLTLPPVEIYMAAFPWGAYLGDEGRTKGVDVCVSSWNRLAPNTAPTGAKAGGNYLSSFLISREAKLNGFAEGIGLDTEGRLSEGAGENIFAVKDGRILTPPAASSILQGITRDSIIKLAKAEGIEVVEQALPREILYLADEIFFTGTAVELTPVRSVDRKPTRAGGPGEITKCLQDRFFGLFEGRTPDRWNWLEPVPATTTDKEAGNGTRIAV</sequence>
<dbReference type="UniPathway" id="UPA00049">
    <property type="reaction ID" value="UER00062"/>
</dbReference>
<dbReference type="Gene3D" id="3.20.10.10">
    <property type="entry name" value="D-amino Acid Aminotransferase, subunit A, domain 2"/>
    <property type="match status" value="1"/>
</dbReference>
<dbReference type="GO" id="GO:0052656">
    <property type="term" value="F:L-isoleucine-2-oxoglutarate transaminase activity"/>
    <property type="evidence" value="ECO:0007669"/>
    <property type="project" value="RHEA"/>
</dbReference>
<evidence type="ECO:0000256" key="17">
    <source>
        <dbReference type="RuleBase" id="RU364094"/>
    </source>
</evidence>
<organism evidence="18 19">
    <name type="scientific">Glycocaulis alkaliphilus</name>
    <dbReference type="NCBI Taxonomy" id="1434191"/>
    <lineage>
        <taxon>Bacteria</taxon>
        <taxon>Pseudomonadati</taxon>
        <taxon>Pseudomonadota</taxon>
        <taxon>Alphaproteobacteria</taxon>
        <taxon>Maricaulales</taxon>
        <taxon>Maricaulaceae</taxon>
        <taxon>Glycocaulis</taxon>
    </lineage>
</organism>
<dbReference type="GO" id="GO:0009099">
    <property type="term" value="P:L-valine biosynthetic process"/>
    <property type="evidence" value="ECO:0007669"/>
    <property type="project" value="UniProtKB-UniPathway"/>
</dbReference>
<evidence type="ECO:0000256" key="4">
    <source>
        <dbReference type="ARBA" id="ARBA00004931"/>
    </source>
</evidence>
<dbReference type="UniPathway" id="UPA00047">
    <property type="reaction ID" value="UER00058"/>
</dbReference>
<accession>A0A3T0E6T4</accession>
<evidence type="ECO:0000256" key="8">
    <source>
        <dbReference type="ARBA" id="ARBA00022605"/>
    </source>
</evidence>
<dbReference type="CDD" id="cd01557">
    <property type="entry name" value="BCAT_beta_family"/>
    <property type="match status" value="1"/>
</dbReference>
<dbReference type="EC" id="2.6.1.42" evidence="17"/>
<evidence type="ECO:0000256" key="5">
    <source>
        <dbReference type="ARBA" id="ARBA00005072"/>
    </source>
</evidence>
<proteinExistence type="inferred from homology"/>
<dbReference type="GO" id="GO:0005829">
    <property type="term" value="C:cytosol"/>
    <property type="evidence" value="ECO:0007669"/>
    <property type="project" value="TreeGrafter"/>
</dbReference>
<evidence type="ECO:0000256" key="13">
    <source>
        <dbReference type="ARBA" id="ARBA00048798"/>
    </source>
</evidence>
<keyword evidence="11 17" id="KW-0100">Branched-chain amino acid biosynthesis</keyword>
<dbReference type="AlphaFoldDB" id="A0A3T0E6T4"/>
<evidence type="ECO:0000313" key="18">
    <source>
        <dbReference type="EMBL" id="AZU02858.1"/>
    </source>
</evidence>
<evidence type="ECO:0000256" key="14">
    <source>
        <dbReference type="ARBA" id="ARBA00049229"/>
    </source>
</evidence>
<dbReference type="GO" id="GO:0006532">
    <property type="term" value="P:aspartate biosynthetic process"/>
    <property type="evidence" value="ECO:0007669"/>
    <property type="project" value="TreeGrafter"/>
</dbReference>
<evidence type="ECO:0000256" key="1">
    <source>
        <dbReference type="ARBA" id="ARBA00001933"/>
    </source>
</evidence>
<comment type="similarity">
    <text evidence="6 15">Belongs to the class-IV pyridoxal-phosphate-dependent aminotransferase family.</text>
</comment>
<dbReference type="InterPro" id="IPR001544">
    <property type="entry name" value="Aminotrans_IV"/>
</dbReference>
<dbReference type="InterPro" id="IPR043131">
    <property type="entry name" value="BCAT-like_N"/>
</dbReference>
<dbReference type="FunFam" id="3.20.10.10:FF:000002">
    <property type="entry name" value="D-alanine aminotransferase"/>
    <property type="match status" value="1"/>
</dbReference>
<keyword evidence="9 17" id="KW-0808">Transferase</keyword>
<dbReference type="OrthoDB" id="21319at2"/>
<dbReference type="Gene3D" id="3.30.470.10">
    <property type="match status" value="1"/>
</dbReference>
<dbReference type="InterPro" id="IPR036038">
    <property type="entry name" value="Aminotransferase-like"/>
</dbReference>
<dbReference type="UniPathway" id="UPA00048">
    <property type="reaction ID" value="UER00073"/>
</dbReference>
<dbReference type="PANTHER" id="PTHR42743:SF11">
    <property type="entry name" value="AMINODEOXYCHORISMATE LYASE"/>
    <property type="match status" value="1"/>
</dbReference>
<comment type="pathway">
    <text evidence="5 17">Amino-acid biosynthesis; L-leucine biosynthesis; L-leucine from 3-methyl-2-oxobutanoate: step 4/4.</text>
</comment>
<dbReference type="GO" id="GO:0009098">
    <property type="term" value="P:L-leucine biosynthetic process"/>
    <property type="evidence" value="ECO:0007669"/>
    <property type="project" value="UniProtKB-UniPathway"/>
</dbReference>
<evidence type="ECO:0000313" key="19">
    <source>
        <dbReference type="Proteomes" id="UP000286954"/>
    </source>
</evidence>
<evidence type="ECO:0000256" key="3">
    <source>
        <dbReference type="ARBA" id="ARBA00004824"/>
    </source>
</evidence>
<comment type="catalytic activity">
    <reaction evidence="12 17">
        <text>L-valine + 2-oxoglutarate = 3-methyl-2-oxobutanoate + L-glutamate</text>
        <dbReference type="Rhea" id="RHEA:24813"/>
        <dbReference type="ChEBI" id="CHEBI:11851"/>
        <dbReference type="ChEBI" id="CHEBI:16810"/>
        <dbReference type="ChEBI" id="CHEBI:29985"/>
        <dbReference type="ChEBI" id="CHEBI:57762"/>
        <dbReference type="EC" id="2.6.1.42"/>
    </reaction>
</comment>
<dbReference type="SUPFAM" id="SSF56752">
    <property type="entry name" value="D-aminoacid aminotransferase-like PLP-dependent enzymes"/>
    <property type="match status" value="1"/>
</dbReference>
<evidence type="ECO:0000256" key="7">
    <source>
        <dbReference type="ARBA" id="ARBA00022576"/>
    </source>
</evidence>
<dbReference type="PANTHER" id="PTHR42743">
    <property type="entry name" value="AMINO-ACID AMINOTRANSFERASE"/>
    <property type="match status" value="1"/>
</dbReference>
<comment type="cofactor">
    <cofactor evidence="1 16">
        <name>pyridoxal 5'-phosphate</name>
        <dbReference type="ChEBI" id="CHEBI:597326"/>
    </cofactor>
</comment>
<evidence type="ECO:0000256" key="15">
    <source>
        <dbReference type="RuleBase" id="RU004106"/>
    </source>
</evidence>
<dbReference type="InterPro" id="IPR050571">
    <property type="entry name" value="Class-IV_PLP-Dep_Aminotrnsfr"/>
</dbReference>
<comment type="pathway">
    <text evidence="3 17">Amino-acid biosynthesis; L-isoleucine biosynthesis; L-isoleucine from 2-oxobutanoate: step 4/4.</text>
</comment>
<comment type="function">
    <text evidence="2 17">Acts on leucine, isoleucine and valine.</text>
</comment>
<dbReference type="PROSITE" id="PS00770">
    <property type="entry name" value="AA_TRANSFER_CLASS_4"/>
    <property type="match status" value="1"/>
</dbReference>
<reference evidence="18 19" key="1">
    <citation type="submission" date="2016-12" db="EMBL/GenBank/DDBJ databases">
        <title>The genome of dimorphic prosthecate Glycocaulis alkaliphilus 6b-8t, isolated from crude oil dictates its adaptability in petroleum environments.</title>
        <authorList>
            <person name="Wu X.-L."/>
            <person name="Geng S."/>
        </authorList>
    </citation>
    <scope>NUCLEOTIDE SEQUENCE [LARGE SCALE GENOMIC DNA]</scope>
    <source>
        <strain evidence="18 19">6B-8</strain>
    </source>
</reference>
<dbReference type="EMBL" id="CP018911">
    <property type="protein sequence ID" value="AZU02858.1"/>
    <property type="molecule type" value="Genomic_DNA"/>
</dbReference>
<dbReference type="InterPro" id="IPR005785">
    <property type="entry name" value="B_amino_transI"/>
</dbReference>
<dbReference type="Proteomes" id="UP000286954">
    <property type="component" value="Chromosome"/>
</dbReference>
<dbReference type="GO" id="GO:0009097">
    <property type="term" value="P:isoleucine biosynthetic process"/>
    <property type="evidence" value="ECO:0007669"/>
    <property type="project" value="UniProtKB-UniPathway"/>
</dbReference>
<name>A0A3T0E6T4_9PROT</name>
<keyword evidence="10 16" id="KW-0663">Pyridoxal phosphate</keyword>
<gene>
    <name evidence="17" type="primary">ilvE</name>
    <name evidence="18" type="ORF">X907_0310</name>
</gene>
<keyword evidence="7 17" id="KW-0032">Aminotransferase</keyword>
<protein>
    <recommendedName>
        <fullName evidence="17">Branched-chain-amino-acid aminotransferase</fullName>
        <shortName evidence="17">BCAT</shortName>
        <ecNumber evidence="17">2.6.1.42</ecNumber>
    </recommendedName>
</protein>
<evidence type="ECO:0000256" key="2">
    <source>
        <dbReference type="ARBA" id="ARBA00003109"/>
    </source>
</evidence>
<dbReference type="GO" id="GO:0052655">
    <property type="term" value="F:L-valine-2-oxoglutarate transaminase activity"/>
    <property type="evidence" value="ECO:0007669"/>
    <property type="project" value="RHEA"/>
</dbReference>
<keyword evidence="8 17" id="KW-0028">Amino-acid biosynthesis</keyword>
<evidence type="ECO:0000256" key="16">
    <source>
        <dbReference type="RuleBase" id="RU004516"/>
    </source>
</evidence>
<evidence type="ECO:0000256" key="12">
    <source>
        <dbReference type="ARBA" id="ARBA00048212"/>
    </source>
</evidence>
<evidence type="ECO:0000256" key="6">
    <source>
        <dbReference type="ARBA" id="ARBA00009320"/>
    </source>
</evidence>
<dbReference type="NCBIfam" id="TIGR01122">
    <property type="entry name" value="ilvE_I"/>
    <property type="match status" value="1"/>
</dbReference>
<dbReference type="GO" id="GO:0052654">
    <property type="term" value="F:L-leucine-2-oxoglutarate transaminase activity"/>
    <property type="evidence" value="ECO:0007669"/>
    <property type="project" value="RHEA"/>
</dbReference>
<comment type="catalytic activity">
    <reaction evidence="14 17">
        <text>L-leucine + 2-oxoglutarate = 4-methyl-2-oxopentanoate + L-glutamate</text>
        <dbReference type="Rhea" id="RHEA:18321"/>
        <dbReference type="ChEBI" id="CHEBI:16810"/>
        <dbReference type="ChEBI" id="CHEBI:17865"/>
        <dbReference type="ChEBI" id="CHEBI:29985"/>
        <dbReference type="ChEBI" id="CHEBI:57427"/>
        <dbReference type="EC" id="2.6.1.42"/>
    </reaction>
</comment>
<dbReference type="NCBIfam" id="NF005146">
    <property type="entry name" value="PRK06606.1"/>
    <property type="match status" value="1"/>
</dbReference>
<evidence type="ECO:0000256" key="10">
    <source>
        <dbReference type="ARBA" id="ARBA00022898"/>
    </source>
</evidence>
<dbReference type="InterPro" id="IPR043132">
    <property type="entry name" value="BCAT-like_C"/>
</dbReference>
<dbReference type="RefSeq" id="WP_127565304.1">
    <property type="nucleotide sequence ID" value="NZ_BMFB01000006.1"/>
</dbReference>
<dbReference type="InterPro" id="IPR018300">
    <property type="entry name" value="Aminotrans_IV_CS"/>
</dbReference>
<keyword evidence="19" id="KW-1185">Reference proteome</keyword>
<evidence type="ECO:0000256" key="9">
    <source>
        <dbReference type="ARBA" id="ARBA00022679"/>
    </source>
</evidence>
<dbReference type="Pfam" id="PF01063">
    <property type="entry name" value="Aminotran_4"/>
    <property type="match status" value="1"/>
</dbReference>
<dbReference type="InterPro" id="IPR033939">
    <property type="entry name" value="BCAT_family"/>
</dbReference>